<keyword evidence="5" id="KW-1185">Reference proteome</keyword>
<dbReference type="PANTHER" id="PTHR36933">
    <property type="entry name" value="SLL0788 PROTEIN"/>
    <property type="match status" value="1"/>
</dbReference>
<dbReference type="RefSeq" id="WP_239104728.1">
    <property type="nucleotide sequence ID" value="NZ_FTNI01000002.1"/>
</dbReference>
<dbReference type="EMBL" id="FTNI01000002">
    <property type="protein sequence ID" value="SIQ52041.1"/>
    <property type="molecule type" value="Genomic_DNA"/>
</dbReference>
<dbReference type="Proteomes" id="UP000186096">
    <property type="component" value="Unassembled WGS sequence"/>
</dbReference>
<evidence type="ECO:0000256" key="1">
    <source>
        <dbReference type="SAM" id="MobiDB-lite"/>
    </source>
</evidence>
<dbReference type="Gene3D" id="1.20.1260.10">
    <property type="match status" value="1"/>
</dbReference>
<dbReference type="Pfam" id="PF03713">
    <property type="entry name" value="DUF305"/>
    <property type="match status" value="1"/>
</dbReference>
<keyword evidence="2" id="KW-0472">Membrane</keyword>
<sequence length="245" mass="26392">MRSAQDGSERFARDGRARIARNGRARSAQDGRARLGHVFVAGVAVLLGVCFLTACAEDVRESAPVSTAPVIAPGRPGEEARTLSPAEAATAVPSPTVNAADVRYVQDMIVHHRQALDMAALAPSHASSAKLKALAARIHDVQEPEIRVMTSWLDREHLPRPDHHADHSDMPGMATPEQMEALRAASGATFDSLFLQMMVAHHEGAITMATTALTEGSHLTVEQWATDVIAEQTAEIRRMREMQGA</sequence>
<feature type="region of interest" description="Disordered" evidence="1">
    <location>
        <begin position="70"/>
        <end position="89"/>
    </location>
</feature>
<protein>
    <submittedName>
        <fullName evidence="4">Uncharacterized conserved protein, DUF305 family</fullName>
    </submittedName>
</protein>
<evidence type="ECO:0000259" key="3">
    <source>
        <dbReference type="Pfam" id="PF03713"/>
    </source>
</evidence>
<feature type="domain" description="DUF305" evidence="3">
    <location>
        <begin position="101"/>
        <end position="242"/>
    </location>
</feature>
<keyword evidence="2" id="KW-1133">Transmembrane helix</keyword>
<keyword evidence="2" id="KW-0812">Transmembrane</keyword>
<dbReference type="AlphaFoldDB" id="A0A1N6TFJ9"/>
<name>A0A1N6TFJ9_9ACTN</name>
<evidence type="ECO:0000256" key="2">
    <source>
        <dbReference type="SAM" id="Phobius"/>
    </source>
</evidence>
<dbReference type="InterPro" id="IPR005183">
    <property type="entry name" value="DUF305_CopM-like"/>
</dbReference>
<dbReference type="STRING" id="58117.SAMN05421833_102339"/>
<gene>
    <name evidence="4" type="ORF">SAMN05421833_102339</name>
</gene>
<dbReference type="InterPro" id="IPR012347">
    <property type="entry name" value="Ferritin-like"/>
</dbReference>
<evidence type="ECO:0000313" key="4">
    <source>
        <dbReference type="EMBL" id="SIQ52041.1"/>
    </source>
</evidence>
<dbReference type="PANTHER" id="PTHR36933:SF1">
    <property type="entry name" value="SLL0788 PROTEIN"/>
    <property type="match status" value="1"/>
</dbReference>
<evidence type="ECO:0000313" key="5">
    <source>
        <dbReference type="Proteomes" id="UP000186096"/>
    </source>
</evidence>
<organism evidence="4 5">
    <name type="scientific">Microbispora rosea</name>
    <dbReference type="NCBI Taxonomy" id="58117"/>
    <lineage>
        <taxon>Bacteria</taxon>
        <taxon>Bacillati</taxon>
        <taxon>Actinomycetota</taxon>
        <taxon>Actinomycetes</taxon>
        <taxon>Streptosporangiales</taxon>
        <taxon>Streptosporangiaceae</taxon>
        <taxon>Microbispora</taxon>
    </lineage>
</organism>
<proteinExistence type="predicted"/>
<feature type="transmembrane region" description="Helical" evidence="2">
    <location>
        <begin position="35"/>
        <end position="54"/>
    </location>
</feature>
<reference evidence="5" key="1">
    <citation type="submission" date="2017-01" db="EMBL/GenBank/DDBJ databases">
        <authorList>
            <person name="Varghese N."/>
            <person name="Submissions S."/>
        </authorList>
    </citation>
    <scope>NUCLEOTIDE SEQUENCE [LARGE SCALE GENOMIC DNA]</scope>
    <source>
        <strain evidence="5">ATCC 12950</strain>
    </source>
</reference>
<accession>A0A1N6TFJ9</accession>